<dbReference type="InterPro" id="IPR001761">
    <property type="entry name" value="Peripla_BP/Lac1_sug-bd_dom"/>
</dbReference>
<dbReference type="GO" id="GO:0003677">
    <property type="term" value="F:DNA binding"/>
    <property type="evidence" value="ECO:0007669"/>
    <property type="project" value="UniProtKB-KW"/>
</dbReference>
<keyword evidence="3" id="KW-0804">Transcription</keyword>
<comment type="caution">
    <text evidence="5">The sequence shown here is derived from an EMBL/GenBank/DDBJ whole genome shotgun (WGS) entry which is preliminary data.</text>
</comment>
<dbReference type="PANTHER" id="PTHR30146:SF109">
    <property type="entry name" value="HTH-TYPE TRANSCRIPTIONAL REGULATOR GALS"/>
    <property type="match status" value="1"/>
</dbReference>
<dbReference type="Gene3D" id="1.10.260.40">
    <property type="entry name" value="lambda repressor-like DNA-binding domains"/>
    <property type="match status" value="1"/>
</dbReference>
<dbReference type="Proteomes" id="UP001596163">
    <property type="component" value="Unassembled WGS sequence"/>
</dbReference>
<organism evidence="5 6">
    <name type="scientific">Algoriphagus aquatilis</name>
    <dbReference type="NCBI Taxonomy" id="490186"/>
    <lineage>
        <taxon>Bacteria</taxon>
        <taxon>Pseudomonadati</taxon>
        <taxon>Bacteroidota</taxon>
        <taxon>Cytophagia</taxon>
        <taxon>Cytophagales</taxon>
        <taxon>Cyclobacteriaceae</taxon>
        <taxon>Algoriphagus</taxon>
    </lineage>
</organism>
<evidence type="ECO:0000256" key="2">
    <source>
        <dbReference type="ARBA" id="ARBA00023125"/>
    </source>
</evidence>
<evidence type="ECO:0000313" key="6">
    <source>
        <dbReference type="Proteomes" id="UP001596163"/>
    </source>
</evidence>
<reference evidence="6" key="1">
    <citation type="journal article" date="2019" name="Int. J. Syst. Evol. Microbiol.">
        <title>The Global Catalogue of Microorganisms (GCM) 10K type strain sequencing project: providing services to taxonomists for standard genome sequencing and annotation.</title>
        <authorList>
            <consortium name="The Broad Institute Genomics Platform"/>
            <consortium name="The Broad Institute Genome Sequencing Center for Infectious Disease"/>
            <person name="Wu L."/>
            <person name="Ma J."/>
        </authorList>
    </citation>
    <scope>NUCLEOTIDE SEQUENCE [LARGE SCALE GENOMIC DNA]</scope>
    <source>
        <strain evidence="6">CGMCC 1.7030</strain>
    </source>
</reference>
<evidence type="ECO:0000256" key="1">
    <source>
        <dbReference type="ARBA" id="ARBA00023015"/>
    </source>
</evidence>
<dbReference type="Pfam" id="PF00356">
    <property type="entry name" value="LacI"/>
    <property type="match status" value="1"/>
</dbReference>
<dbReference type="Gene3D" id="3.40.50.2300">
    <property type="match status" value="2"/>
</dbReference>
<dbReference type="SUPFAM" id="SSF47413">
    <property type="entry name" value="lambda repressor-like DNA-binding domains"/>
    <property type="match status" value="1"/>
</dbReference>
<gene>
    <name evidence="5" type="ORF">ACFPIK_08720</name>
</gene>
<dbReference type="CDD" id="cd06267">
    <property type="entry name" value="PBP1_LacI_sugar_binding-like"/>
    <property type="match status" value="1"/>
</dbReference>
<dbReference type="RefSeq" id="WP_377914281.1">
    <property type="nucleotide sequence ID" value="NZ_JBHSKS010000005.1"/>
</dbReference>
<protein>
    <submittedName>
        <fullName evidence="5">LacI family DNA-binding transcriptional regulator</fullName>
    </submittedName>
</protein>
<keyword evidence="1" id="KW-0805">Transcription regulation</keyword>
<proteinExistence type="predicted"/>
<keyword evidence="2 5" id="KW-0238">DNA-binding</keyword>
<dbReference type="SMART" id="SM00354">
    <property type="entry name" value="HTH_LACI"/>
    <property type="match status" value="1"/>
</dbReference>
<keyword evidence="6" id="KW-1185">Reference proteome</keyword>
<dbReference type="PANTHER" id="PTHR30146">
    <property type="entry name" value="LACI-RELATED TRANSCRIPTIONAL REPRESSOR"/>
    <property type="match status" value="1"/>
</dbReference>
<dbReference type="Pfam" id="PF00532">
    <property type="entry name" value="Peripla_BP_1"/>
    <property type="match status" value="1"/>
</dbReference>
<evidence type="ECO:0000256" key="3">
    <source>
        <dbReference type="ARBA" id="ARBA00023163"/>
    </source>
</evidence>
<accession>A0ABW0BW79</accession>
<evidence type="ECO:0000259" key="4">
    <source>
        <dbReference type="PROSITE" id="PS50932"/>
    </source>
</evidence>
<dbReference type="EMBL" id="JBHSKS010000005">
    <property type="protein sequence ID" value="MFC5191848.1"/>
    <property type="molecule type" value="Genomic_DNA"/>
</dbReference>
<sequence length="341" mass="38023">MAEKRKITLKDIARDLKLSPSTVSRALNGYPSLSEETIQMVKEYAEKHHYTPNTMAVNFRKNRTSILGMIVPQIVHHFFSTTINGALETAKKHGYSILLAQSYDHLKDEILASQYLLGMGVDGLLISVSNETQEADHLQAFLEEGKPVVQFDKITDFLVGPKLVVDDFEGAYQAVAHLIKQGYRKIAHLSGRMEVKNANARFLGYKKALEDHGLTFNEAWVRPCFDISEQEGYDFTKSLMESPNPPDAIFCITDLVALGSMNYLKSSGYQIPTQVGLMGFSNWMLSDFTTPSLSSVDQFGYTMGSKASEMLIDLLKHQDLGGNELVKLPTELVVRKSSVKG</sequence>
<evidence type="ECO:0000313" key="5">
    <source>
        <dbReference type="EMBL" id="MFC5191848.1"/>
    </source>
</evidence>
<name>A0ABW0BW79_9BACT</name>
<dbReference type="PROSITE" id="PS50932">
    <property type="entry name" value="HTH_LACI_2"/>
    <property type="match status" value="1"/>
</dbReference>
<dbReference type="InterPro" id="IPR000843">
    <property type="entry name" value="HTH_LacI"/>
</dbReference>
<dbReference type="SUPFAM" id="SSF53822">
    <property type="entry name" value="Periplasmic binding protein-like I"/>
    <property type="match status" value="1"/>
</dbReference>
<dbReference type="CDD" id="cd01392">
    <property type="entry name" value="HTH_LacI"/>
    <property type="match status" value="1"/>
</dbReference>
<feature type="domain" description="HTH lacI-type" evidence="4">
    <location>
        <begin position="7"/>
        <end position="61"/>
    </location>
</feature>
<dbReference type="InterPro" id="IPR010982">
    <property type="entry name" value="Lambda_DNA-bd_dom_sf"/>
</dbReference>
<dbReference type="InterPro" id="IPR028082">
    <property type="entry name" value="Peripla_BP_I"/>
</dbReference>